<reference evidence="5" key="1">
    <citation type="journal article" date="2023" name="Mol. Biol. Evol.">
        <title>Third-Generation Sequencing Reveals the Adaptive Role of the Epigenome in Three Deep-Sea Polychaetes.</title>
        <authorList>
            <person name="Perez M."/>
            <person name="Aroh O."/>
            <person name="Sun Y."/>
            <person name="Lan Y."/>
            <person name="Juniper S.K."/>
            <person name="Young C.R."/>
            <person name="Angers B."/>
            <person name="Qian P.Y."/>
        </authorList>
    </citation>
    <scope>NUCLEOTIDE SEQUENCE</scope>
    <source>
        <strain evidence="5">P08H-3</strain>
    </source>
</reference>
<dbReference type="GO" id="GO:0004557">
    <property type="term" value="F:alpha-galactosidase activity"/>
    <property type="evidence" value="ECO:0007669"/>
    <property type="project" value="TreeGrafter"/>
</dbReference>
<comment type="subunit">
    <text evidence="4">Homodimer.</text>
</comment>
<dbReference type="Proteomes" id="UP001208570">
    <property type="component" value="Unassembled WGS sequence"/>
</dbReference>
<protein>
    <recommendedName>
        <fullName evidence="4">Alpha-galactosidase</fullName>
        <ecNumber evidence="4">3.2.1.-</ecNumber>
    </recommendedName>
</protein>
<dbReference type="InterPro" id="IPR013780">
    <property type="entry name" value="Glyco_hydro_b"/>
</dbReference>
<dbReference type="Gene3D" id="3.20.20.70">
    <property type="entry name" value="Aldolase class I"/>
    <property type="match status" value="1"/>
</dbReference>
<evidence type="ECO:0000256" key="1">
    <source>
        <dbReference type="ARBA" id="ARBA00009743"/>
    </source>
</evidence>
<dbReference type="InterPro" id="IPR013785">
    <property type="entry name" value="Aldolase_TIM"/>
</dbReference>
<keyword evidence="3 4" id="KW-0326">Glycosidase</keyword>
<dbReference type="GO" id="GO:0009311">
    <property type="term" value="P:oligosaccharide metabolic process"/>
    <property type="evidence" value="ECO:0007669"/>
    <property type="project" value="TreeGrafter"/>
</dbReference>
<keyword evidence="6" id="KW-1185">Reference proteome</keyword>
<dbReference type="Gene3D" id="2.60.40.1180">
    <property type="entry name" value="Golgi alpha-mannosidase II"/>
    <property type="match status" value="1"/>
</dbReference>
<name>A0AAD9MVT5_9ANNE</name>
<evidence type="ECO:0000256" key="3">
    <source>
        <dbReference type="ARBA" id="ARBA00023295"/>
    </source>
</evidence>
<dbReference type="SUPFAM" id="SSF51011">
    <property type="entry name" value="Glycosyl hydrolase domain"/>
    <property type="match status" value="1"/>
</dbReference>
<dbReference type="PANTHER" id="PTHR11452:SF14">
    <property type="entry name" value="ALPHA-GALACTOSIDASE A"/>
    <property type="match status" value="1"/>
</dbReference>
<dbReference type="AlphaFoldDB" id="A0AAD9MVT5"/>
<dbReference type="Pfam" id="PF16499">
    <property type="entry name" value="Melibiase_2"/>
    <property type="match status" value="1"/>
</dbReference>
<dbReference type="PRINTS" id="PR00740">
    <property type="entry name" value="GLHYDRLASE27"/>
</dbReference>
<comment type="similarity">
    <text evidence="1 4">Belongs to the glycosyl hydrolase 27 family.</text>
</comment>
<proteinExistence type="inferred from homology"/>
<dbReference type="GO" id="GO:0005737">
    <property type="term" value="C:cytoplasm"/>
    <property type="evidence" value="ECO:0007669"/>
    <property type="project" value="TreeGrafter"/>
</dbReference>
<dbReference type="InterPro" id="IPR002241">
    <property type="entry name" value="Glyco_hydro_27"/>
</dbReference>
<keyword evidence="2 4" id="KW-0378">Hydrolase</keyword>
<dbReference type="EC" id="3.2.1.-" evidence="4"/>
<dbReference type="InterPro" id="IPR017853">
    <property type="entry name" value="GH"/>
</dbReference>
<dbReference type="CDD" id="cd14792">
    <property type="entry name" value="GH27"/>
    <property type="match status" value="1"/>
</dbReference>
<evidence type="ECO:0000313" key="6">
    <source>
        <dbReference type="Proteomes" id="UP001208570"/>
    </source>
</evidence>
<dbReference type="SUPFAM" id="SSF51445">
    <property type="entry name" value="(Trans)glycosidases"/>
    <property type="match status" value="1"/>
</dbReference>
<evidence type="ECO:0000256" key="2">
    <source>
        <dbReference type="ARBA" id="ARBA00022801"/>
    </source>
</evidence>
<dbReference type="GO" id="GO:0016139">
    <property type="term" value="P:glycoside catabolic process"/>
    <property type="evidence" value="ECO:0007669"/>
    <property type="project" value="TreeGrafter"/>
</dbReference>
<evidence type="ECO:0000256" key="4">
    <source>
        <dbReference type="RuleBase" id="RU361168"/>
    </source>
</evidence>
<organism evidence="5 6">
    <name type="scientific">Paralvinella palmiformis</name>
    <dbReference type="NCBI Taxonomy" id="53620"/>
    <lineage>
        <taxon>Eukaryota</taxon>
        <taxon>Metazoa</taxon>
        <taxon>Spiralia</taxon>
        <taxon>Lophotrochozoa</taxon>
        <taxon>Annelida</taxon>
        <taxon>Polychaeta</taxon>
        <taxon>Sedentaria</taxon>
        <taxon>Canalipalpata</taxon>
        <taxon>Terebellida</taxon>
        <taxon>Terebelliformia</taxon>
        <taxon>Alvinellidae</taxon>
        <taxon>Paralvinella</taxon>
    </lineage>
</organism>
<evidence type="ECO:0000313" key="5">
    <source>
        <dbReference type="EMBL" id="KAK2145973.1"/>
    </source>
</evidence>
<dbReference type="PANTHER" id="PTHR11452">
    <property type="entry name" value="ALPHA-GALACTOSIDASE/ALPHA-N-ACETYLGALACTOSAMINIDASE"/>
    <property type="match status" value="1"/>
</dbReference>
<keyword evidence="4" id="KW-1015">Disulfide bond</keyword>
<accession>A0AAD9MVT5</accession>
<dbReference type="EMBL" id="JAODUP010000643">
    <property type="protein sequence ID" value="KAK2145973.1"/>
    <property type="molecule type" value="Genomic_DNA"/>
</dbReference>
<sequence length="326" mass="36031">MDILLQDTNMLTLMTVGLQNPEILKVDYKQIQLDFPVIHAKGLKLGIYGDVGTKTCAGFPGSEGYMQRDAQTLADWGIDMLKFDGCNADLEQFENALTPQVATLFTHPDYGHIAATCNVFRQLTDIYDSWSSVLGMIGYFGDDPGNFSLVAGPGSWNDPDQLVIGNFGLSPDQEKVQMAMWCMMASPLLFSVDLRTIPKWSRDLLQNPRLIAINQDTLGVQAKRIINVSLSIHKEVLFYRTIQVCQCGVKAIEPVGSRAIAFMYTKDHGYPLKVAVTLYEIGLAASTGYDIAEVFSGNVLGSYKPWDVFVCYVNPTGVYLITAKPL</sequence>
<gene>
    <name evidence="5" type="ORF">LSH36_643g01058</name>
</gene>
<comment type="caution">
    <text evidence="5">The sequence shown here is derived from an EMBL/GenBank/DDBJ whole genome shotgun (WGS) entry which is preliminary data.</text>
</comment>